<evidence type="ECO:0000256" key="2">
    <source>
        <dbReference type="SAM" id="MobiDB-lite"/>
    </source>
</evidence>
<proteinExistence type="inferred from homology"/>
<feature type="domain" description="LXG" evidence="3">
    <location>
        <begin position="1"/>
        <end position="235"/>
    </location>
</feature>
<comment type="similarity">
    <text evidence="1">In the N-terminal section; belongs to the LXG family.</text>
</comment>
<sequence length="437" mass="44744">MGLKYSSSDSQTLMTNLANNIESAKATVANLNSASQALTNSVSNGELKGAAYTAASGLFSDTIIPTINRATTVFNSINANLDSYKNYDATMPQGEVLDEDKLTQMKLTKQALKAATDASSATLSLGQGLPGVGDDIKKTVEGLNSYSSSLQGEIDEIEAKLQKLRDFSNNTSSLFSSSLADLGIVMQSLAVLNNTQVNANTGAYTLPSGTNLTWFNSLQASNAQGKSAGPAPTAQSQSFGGSLLAGLKSFFGYSETTTVNGPERTQRTPWGSTYTKTSTSTTYEKKGVVNGQWTNGHFSGGSLNLGIVNVGVDASGGNLSFTGSGNIGDYGLTSTTSIGSNGLDNSIGMKAKNVTVSSGGNINPAKVDEGMVGLYTRSSQTETSGGGLSTTTTVESGGRSVDDDQLKTAGEVVAVAATAAVVAVALPELLLVGAAIA</sequence>
<dbReference type="RefSeq" id="WP_209628690.1">
    <property type="nucleotide sequence ID" value="NZ_PRDG01000005.1"/>
</dbReference>
<feature type="region of interest" description="Disordered" evidence="2">
    <location>
        <begin position="378"/>
        <end position="401"/>
    </location>
</feature>
<evidence type="ECO:0000313" key="4">
    <source>
        <dbReference type="EMBL" id="MBP2624064.1"/>
    </source>
</evidence>
<evidence type="ECO:0000259" key="3">
    <source>
        <dbReference type="PROSITE" id="PS51756"/>
    </source>
</evidence>
<feature type="region of interest" description="Disordered" evidence="2">
    <location>
        <begin position="258"/>
        <end position="277"/>
    </location>
</feature>
<evidence type="ECO:0000313" key="5">
    <source>
        <dbReference type="Proteomes" id="UP001519296"/>
    </source>
</evidence>
<organism evidence="4 5">
    <name type="scientific">Streptococcus oricebi</name>
    <dbReference type="NCBI Taxonomy" id="1547447"/>
    <lineage>
        <taxon>Bacteria</taxon>
        <taxon>Bacillati</taxon>
        <taxon>Bacillota</taxon>
        <taxon>Bacilli</taxon>
        <taxon>Lactobacillales</taxon>
        <taxon>Streptococcaceae</taxon>
        <taxon>Streptococcus</taxon>
    </lineage>
</organism>
<name>A0ABS5B7R6_9STRE</name>
<gene>
    <name evidence="4" type="ORF">C4K46_08965</name>
</gene>
<evidence type="ECO:0000256" key="1">
    <source>
        <dbReference type="ARBA" id="ARBA00034117"/>
    </source>
</evidence>
<reference evidence="4 5" key="1">
    <citation type="submission" date="2018-02" db="EMBL/GenBank/DDBJ databases">
        <title>Draft genome sequence of Streptococcus oricebi CCUG 70868T type strain.</title>
        <authorList>
            <person name="Mendez V."/>
            <person name="Salva-Serra F."/>
            <person name="Jaen-Luchoro D."/>
            <person name="Gonzales-Siles L."/>
            <person name="Karlsson R."/>
            <person name="Engstrom-Jakobsson H."/>
            <person name="Busquets A."/>
            <person name="Gomila M."/>
            <person name="Pineiro-Iglesias B."/>
            <person name="Bennasar-Figueras A."/>
            <person name="Seeger M."/>
            <person name="Moore E."/>
        </authorList>
    </citation>
    <scope>NUCLEOTIDE SEQUENCE [LARGE SCALE GENOMIC DNA]</scope>
    <source>
        <strain evidence="4 5">CCUG 70868</strain>
    </source>
</reference>
<comment type="caution">
    <text evidence="4">The sequence shown here is derived from an EMBL/GenBank/DDBJ whole genome shotgun (WGS) entry which is preliminary data.</text>
</comment>
<keyword evidence="5" id="KW-1185">Reference proteome</keyword>
<dbReference type="InterPro" id="IPR006829">
    <property type="entry name" value="LXG_dom"/>
</dbReference>
<dbReference type="PROSITE" id="PS51756">
    <property type="entry name" value="LXG"/>
    <property type="match status" value="1"/>
</dbReference>
<dbReference type="Pfam" id="PF04740">
    <property type="entry name" value="LXG"/>
    <property type="match status" value="1"/>
</dbReference>
<feature type="compositionally biased region" description="Low complexity" evidence="2">
    <location>
        <begin position="378"/>
        <end position="398"/>
    </location>
</feature>
<dbReference type="Proteomes" id="UP001519296">
    <property type="component" value="Unassembled WGS sequence"/>
</dbReference>
<dbReference type="EMBL" id="PRDG01000005">
    <property type="protein sequence ID" value="MBP2624064.1"/>
    <property type="molecule type" value="Genomic_DNA"/>
</dbReference>
<protein>
    <recommendedName>
        <fullName evidence="3">LXG domain-containing protein</fullName>
    </recommendedName>
</protein>
<accession>A0ABS5B7R6</accession>